<dbReference type="GO" id="GO:0030435">
    <property type="term" value="P:sporulation resulting in formation of a cellular spore"/>
    <property type="evidence" value="ECO:0007669"/>
    <property type="project" value="InterPro"/>
</dbReference>
<dbReference type="PANTHER" id="PTHR30032:SF8">
    <property type="entry name" value="GERMINATION-SPECIFIC N-ACETYLMURAMOYL-L-ALANINE AMIDASE"/>
    <property type="match status" value="1"/>
</dbReference>
<sequence length="747" mass="81015">MRKKLFVSVLALLSICLIAITIHIPYTEAATPVREVSVKLKNHLGNQKDVKVSIKGTYVLTEDNKVTLTSNQSYTVRLENNQLNLYRDSSRIASSSSSLTVTPSVYGTSNVIEINERPYLGSITFTKEDGYVRPVNKLPLEDYLKGVVPHEMPASWNVEALKAQAVAARTYALGHGSTIIDDTIRYQVYGGYFWGSTLYRNSNTAVEQTADQVLRYNGKLISAVYSSSNGGHTESNSNYWGSTQVPYLDAKPDSFDPVNKWAFSLDKQQIDTTGLDLANPDSWWNSVSENRDNRNELNNIKSYINSMSDFRNTNLKIVGIPTLSITNKNTSGKSTKGSIQVDYFVRNSDGSYRRENGATLSSEDTTTLSGATRYETSVAVAKEGWNTSSNVIIGRGDLPVDALAGSVLADKLNAPLLLTDSAKISSSVLTQIKELKASTVYLLGGTAAIDPSVQKTLETNGLTVERISGSTRYGTSVTIAEKVNASSELIITSGSATSPDALSIASYAASQQIPILLTEAKRLSSEVKEYVKNSGASTIYVIGGTAAVSDNVIAELKALGISSIKRISGSDRYRTSLAIADEFSFDKSNVFLARGDVFIDALPGAVLAAQKGAPVILTQKDAFPSASQAWLKQLESRPHMYYLGGEQAISTAAKNQIHASLLGDIKKYTLKLDNVNISTLRSLIGGSIFKSYHIDSVTDQSGRFTVNGRGFGHAVGMSQYGANERAKAGHQYNQILEFYYPKTSLGK</sequence>
<dbReference type="InterPro" id="IPR013693">
    <property type="entry name" value="SpoIID/LytB_N"/>
</dbReference>
<comment type="caution">
    <text evidence="2">The sequence shown here is derived from an EMBL/GenBank/DDBJ whole genome shotgun (WGS) entry which is preliminary data.</text>
</comment>
<organism evidence="2 3">
    <name type="scientific">Halalkalibacter suaedae</name>
    <dbReference type="NCBI Taxonomy" id="2822140"/>
    <lineage>
        <taxon>Bacteria</taxon>
        <taxon>Bacillati</taxon>
        <taxon>Bacillota</taxon>
        <taxon>Bacilli</taxon>
        <taxon>Bacillales</taxon>
        <taxon>Bacillaceae</taxon>
        <taxon>Halalkalibacter</taxon>
    </lineage>
</organism>
<dbReference type="Gene3D" id="3.40.50.12090">
    <property type="match status" value="2"/>
</dbReference>
<evidence type="ECO:0000259" key="1">
    <source>
        <dbReference type="Pfam" id="PF08486"/>
    </source>
</evidence>
<gene>
    <name evidence="2" type="ORF">J7W16_02925</name>
</gene>
<dbReference type="GO" id="GO:0030288">
    <property type="term" value="C:outer membrane-bounded periplasmic space"/>
    <property type="evidence" value="ECO:0007669"/>
    <property type="project" value="TreeGrafter"/>
</dbReference>
<name>A0A940WPQ4_9BACI</name>
<dbReference type="NCBIfam" id="TIGR02669">
    <property type="entry name" value="SpoIID_LytB"/>
    <property type="match status" value="1"/>
</dbReference>
<dbReference type="EMBL" id="JAGKSQ010000001">
    <property type="protein sequence ID" value="MBP3950071.1"/>
    <property type="molecule type" value="Genomic_DNA"/>
</dbReference>
<dbReference type="InterPro" id="IPR007253">
    <property type="entry name" value="Cell_wall-bd_2"/>
</dbReference>
<keyword evidence="3" id="KW-1185">Reference proteome</keyword>
<evidence type="ECO:0000313" key="3">
    <source>
        <dbReference type="Proteomes" id="UP000678228"/>
    </source>
</evidence>
<protein>
    <submittedName>
        <fullName evidence="2">SpoIID/LytB domain-containing protein</fullName>
    </submittedName>
</protein>
<feature type="domain" description="Sporulation stage II protein D amidase enhancer LytB N-terminal" evidence="1">
    <location>
        <begin position="130"/>
        <end position="216"/>
    </location>
</feature>
<dbReference type="AlphaFoldDB" id="A0A940WPQ4"/>
<proteinExistence type="predicted"/>
<dbReference type="Proteomes" id="UP000678228">
    <property type="component" value="Unassembled WGS sequence"/>
</dbReference>
<dbReference type="InterPro" id="IPR013486">
    <property type="entry name" value="SpoIID/LytB"/>
</dbReference>
<dbReference type="InterPro" id="IPR051922">
    <property type="entry name" value="Bact_Sporulation_Assoc"/>
</dbReference>
<dbReference type="PANTHER" id="PTHR30032">
    <property type="entry name" value="N-ACETYLMURAMOYL-L-ALANINE AMIDASE-RELATED"/>
    <property type="match status" value="1"/>
</dbReference>
<dbReference type="Pfam" id="PF08486">
    <property type="entry name" value="SpoIID"/>
    <property type="match status" value="1"/>
</dbReference>
<dbReference type="RefSeq" id="WP_210595685.1">
    <property type="nucleotide sequence ID" value="NZ_JAGKSQ010000001.1"/>
</dbReference>
<dbReference type="Pfam" id="PF04122">
    <property type="entry name" value="CW_binding_2"/>
    <property type="match status" value="3"/>
</dbReference>
<accession>A0A940WPQ4</accession>
<evidence type="ECO:0000313" key="2">
    <source>
        <dbReference type="EMBL" id="MBP3950071.1"/>
    </source>
</evidence>
<reference evidence="2" key="1">
    <citation type="submission" date="2021-03" db="EMBL/GenBank/DDBJ databases">
        <title>Bacillus suaedae sp. nov., isolated from Suaeda aralocaspica.</title>
        <authorList>
            <person name="Lei R.F.R."/>
        </authorList>
    </citation>
    <scope>NUCLEOTIDE SEQUENCE</scope>
    <source>
        <strain evidence="2">YZJH907-2</strain>
    </source>
</reference>